<dbReference type="InterPro" id="IPR047196">
    <property type="entry name" value="YidC_ALB_C"/>
</dbReference>
<keyword evidence="13" id="KW-1185">Reference proteome</keyword>
<comment type="similarity">
    <text evidence="9">Belongs to the OXA1/ALB3/YidC family.</text>
</comment>
<evidence type="ECO:0000256" key="1">
    <source>
        <dbReference type="ARBA" id="ARBA00004651"/>
    </source>
</evidence>
<evidence type="ECO:0000256" key="6">
    <source>
        <dbReference type="ARBA" id="ARBA00022989"/>
    </source>
</evidence>
<dbReference type="PRINTS" id="PR00701">
    <property type="entry name" value="60KDINNERMP"/>
</dbReference>
<feature type="transmembrane region" description="Helical" evidence="10">
    <location>
        <begin position="102"/>
        <end position="124"/>
    </location>
</feature>
<sequence length="229" mass="25603">MFALGLWDLIVGSFSSLIQFFYNITSMVGLANYGLAIILITVFIKMALYPLTVKQMRSMRSMAELAPKQKAIQEKHKKNPQKAQEEMMKLYKDSGVNPLSGCLPLLIQLPILIAFYGALLNFNYANPAHSGFLWVPSLSVSDPYILPLLAAATTYLQMKVSAPPKNLQTPQSEQMQKMMSVMMPLLIGWMAHTFPAGLALYWVTFNTVGILQQLYINRSFEVQKGEGTA</sequence>
<keyword evidence="8" id="KW-0143">Chaperone</keyword>
<keyword evidence="5" id="KW-0653">Protein transport</keyword>
<comment type="caution">
    <text evidence="12">The sequence shown here is derived from an EMBL/GenBank/DDBJ whole genome shotgun (WGS) entry which is preliminary data.</text>
</comment>
<dbReference type="PRINTS" id="PR01900">
    <property type="entry name" value="YIDCPROTEIN"/>
</dbReference>
<keyword evidence="3" id="KW-1003">Cell membrane</keyword>
<name>A0A6I0EUP7_9FIRM</name>
<proteinExistence type="inferred from homology"/>
<dbReference type="InterPro" id="IPR001708">
    <property type="entry name" value="YidC/ALB3/OXA1/COX18"/>
</dbReference>
<dbReference type="OrthoDB" id="9780552at2"/>
<evidence type="ECO:0000256" key="4">
    <source>
        <dbReference type="ARBA" id="ARBA00022692"/>
    </source>
</evidence>
<dbReference type="EMBL" id="WBXO01000002">
    <property type="protein sequence ID" value="KAB2953924.1"/>
    <property type="molecule type" value="Genomic_DNA"/>
</dbReference>
<dbReference type="Pfam" id="PF02096">
    <property type="entry name" value="60KD_IMP"/>
    <property type="match status" value="1"/>
</dbReference>
<gene>
    <name evidence="12" type="ORF">F9B85_04785</name>
</gene>
<evidence type="ECO:0000313" key="12">
    <source>
        <dbReference type="EMBL" id="KAB2953924.1"/>
    </source>
</evidence>
<dbReference type="PANTHER" id="PTHR12428">
    <property type="entry name" value="OXA1"/>
    <property type="match status" value="1"/>
</dbReference>
<keyword evidence="6 10" id="KW-1133">Transmembrane helix</keyword>
<evidence type="ECO:0000256" key="7">
    <source>
        <dbReference type="ARBA" id="ARBA00023136"/>
    </source>
</evidence>
<dbReference type="AlphaFoldDB" id="A0A6I0EUP7"/>
<evidence type="ECO:0000256" key="8">
    <source>
        <dbReference type="ARBA" id="ARBA00023186"/>
    </source>
</evidence>
<accession>A0A6I0EUP7</accession>
<reference evidence="12 13" key="1">
    <citation type="submission" date="2019-10" db="EMBL/GenBank/DDBJ databases">
        <title>Whole-genome sequence of the extremophile Heliorestis acidaminivorans DSM 24790.</title>
        <authorList>
            <person name="Kyndt J.A."/>
            <person name="Meyer T.E."/>
        </authorList>
    </citation>
    <scope>NUCLEOTIDE SEQUENCE [LARGE SCALE GENOMIC DNA]</scope>
    <source>
        <strain evidence="12 13">DSM 24790</strain>
    </source>
</reference>
<organism evidence="12 13">
    <name type="scientific">Heliorestis acidaminivorans</name>
    <dbReference type="NCBI Taxonomy" id="553427"/>
    <lineage>
        <taxon>Bacteria</taxon>
        <taxon>Bacillati</taxon>
        <taxon>Bacillota</taxon>
        <taxon>Clostridia</taxon>
        <taxon>Eubacteriales</taxon>
        <taxon>Heliobacteriaceae</taxon>
        <taxon>Heliorestis</taxon>
    </lineage>
</organism>
<dbReference type="GO" id="GO:0005886">
    <property type="term" value="C:plasma membrane"/>
    <property type="evidence" value="ECO:0007669"/>
    <property type="project" value="UniProtKB-SubCell"/>
</dbReference>
<dbReference type="GO" id="GO:0032977">
    <property type="term" value="F:membrane insertase activity"/>
    <property type="evidence" value="ECO:0007669"/>
    <property type="project" value="InterPro"/>
</dbReference>
<evidence type="ECO:0000256" key="3">
    <source>
        <dbReference type="ARBA" id="ARBA00022475"/>
    </source>
</evidence>
<dbReference type="InterPro" id="IPR028055">
    <property type="entry name" value="YidC/Oxa/ALB_C"/>
</dbReference>
<dbReference type="Proteomes" id="UP000468766">
    <property type="component" value="Unassembled WGS sequence"/>
</dbReference>
<evidence type="ECO:0000256" key="10">
    <source>
        <dbReference type="SAM" id="Phobius"/>
    </source>
</evidence>
<keyword evidence="4 9" id="KW-0812">Transmembrane</keyword>
<comment type="subcellular location">
    <subcellularLocation>
        <location evidence="1">Cell membrane</location>
        <topology evidence="1">Multi-pass membrane protein</topology>
    </subcellularLocation>
    <subcellularLocation>
        <location evidence="9">Membrane</location>
        <topology evidence="9">Multi-pass membrane protein</topology>
    </subcellularLocation>
</comment>
<feature type="transmembrane region" description="Helical" evidence="10">
    <location>
        <begin position="183"/>
        <end position="203"/>
    </location>
</feature>
<dbReference type="GO" id="GO:0015031">
    <property type="term" value="P:protein transport"/>
    <property type="evidence" value="ECO:0007669"/>
    <property type="project" value="UniProtKB-KW"/>
</dbReference>
<keyword evidence="7 10" id="KW-0472">Membrane</keyword>
<evidence type="ECO:0000259" key="11">
    <source>
        <dbReference type="Pfam" id="PF02096"/>
    </source>
</evidence>
<evidence type="ECO:0000313" key="13">
    <source>
        <dbReference type="Proteomes" id="UP000468766"/>
    </source>
</evidence>
<dbReference type="NCBIfam" id="TIGR03592">
    <property type="entry name" value="yidC_oxa1_cterm"/>
    <property type="match status" value="1"/>
</dbReference>
<feature type="transmembrane region" description="Helical" evidence="10">
    <location>
        <begin position="30"/>
        <end position="52"/>
    </location>
</feature>
<feature type="domain" description="Membrane insertase YidC/Oxa/ALB C-terminal" evidence="11">
    <location>
        <begin position="33"/>
        <end position="218"/>
    </location>
</feature>
<keyword evidence="2" id="KW-0813">Transport</keyword>
<dbReference type="GO" id="GO:0051205">
    <property type="term" value="P:protein insertion into membrane"/>
    <property type="evidence" value="ECO:0007669"/>
    <property type="project" value="TreeGrafter"/>
</dbReference>
<evidence type="ECO:0000256" key="2">
    <source>
        <dbReference type="ARBA" id="ARBA00022448"/>
    </source>
</evidence>
<protein>
    <submittedName>
        <fullName evidence="12">YidC/Oxa1 family membrane protein insertase</fullName>
    </submittedName>
</protein>
<evidence type="ECO:0000256" key="5">
    <source>
        <dbReference type="ARBA" id="ARBA00022927"/>
    </source>
</evidence>
<dbReference type="CDD" id="cd20070">
    <property type="entry name" value="5TM_YidC_Alb3"/>
    <property type="match status" value="1"/>
</dbReference>
<dbReference type="PANTHER" id="PTHR12428:SF65">
    <property type="entry name" value="CYTOCHROME C OXIDASE ASSEMBLY PROTEIN COX18, MITOCHONDRIAL"/>
    <property type="match status" value="1"/>
</dbReference>
<evidence type="ECO:0000256" key="9">
    <source>
        <dbReference type="RuleBase" id="RU003945"/>
    </source>
</evidence>